<keyword evidence="3" id="KW-1185">Reference proteome</keyword>
<evidence type="ECO:0000313" key="2">
    <source>
        <dbReference type="EMBL" id="SDS88659.1"/>
    </source>
</evidence>
<dbReference type="Proteomes" id="UP000198688">
    <property type="component" value="Chromosome I"/>
</dbReference>
<name>A0A1H1VX65_9ACTN</name>
<feature type="transmembrane region" description="Helical" evidence="1">
    <location>
        <begin position="57"/>
        <end position="76"/>
    </location>
</feature>
<evidence type="ECO:0000313" key="3">
    <source>
        <dbReference type="Proteomes" id="UP000198688"/>
    </source>
</evidence>
<protein>
    <recommendedName>
        <fullName evidence="4">DUF4190 domain-containing protein</fullName>
    </recommendedName>
</protein>
<dbReference type="EMBL" id="LT629758">
    <property type="protein sequence ID" value="SDS88659.1"/>
    <property type="molecule type" value="Genomic_DNA"/>
</dbReference>
<evidence type="ECO:0000256" key="1">
    <source>
        <dbReference type="SAM" id="Phobius"/>
    </source>
</evidence>
<keyword evidence="1" id="KW-1133">Transmembrane helix</keyword>
<accession>A0A1H1VX65</accession>
<dbReference type="AlphaFoldDB" id="A0A1H1VX65"/>
<dbReference type="RefSeq" id="WP_092543432.1">
    <property type="nucleotide sequence ID" value="NZ_BOMJ01000013.1"/>
</dbReference>
<evidence type="ECO:0008006" key="4">
    <source>
        <dbReference type="Google" id="ProtNLM"/>
    </source>
</evidence>
<keyword evidence="1" id="KW-0472">Membrane</keyword>
<sequence length="80" mass="8147">MVMPQPGYAMPSSAKAFSIASFIFAAIALLFVPILFGVIAAVLASMAKKRGEKWATVALRVAVGAAGFGMVVGAIARSSS</sequence>
<reference evidence="2 3" key="1">
    <citation type="submission" date="2016-10" db="EMBL/GenBank/DDBJ databases">
        <authorList>
            <person name="de Groot N.N."/>
        </authorList>
    </citation>
    <scope>NUCLEOTIDE SEQUENCE [LARGE SCALE GENOMIC DNA]</scope>
    <source>
        <strain evidence="2 3">DSM 43941</strain>
    </source>
</reference>
<feature type="transmembrane region" description="Helical" evidence="1">
    <location>
        <begin position="20"/>
        <end position="45"/>
    </location>
</feature>
<gene>
    <name evidence="2" type="ORF">SAMN04489716_1889</name>
</gene>
<organism evidence="2 3">
    <name type="scientific">Actinoplanes derwentensis</name>
    <dbReference type="NCBI Taxonomy" id="113562"/>
    <lineage>
        <taxon>Bacteria</taxon>
        <taxon>Bacillati</taxon>
        <taxon>Actinomycetota</taxon>
        <taxon>Actinomycetes</taxon>
        <taxon>Micromonosporales</taxon>
        <taxon>Micromonosporaceae</taxon>
        <taxon>Actinoplanes</taxon>
    </lineage>
</organism>
<proteinExistence type="predicted"/>
<keyword evidence="1" id="KW-0812">Transmembrane</keyword>